<reference evidence="2 3" key="1">
    <citation type="submission" date="2018-03" db="EMBL/GenBank/DDBJ databases">
        <title>Genome sequence of Paenibacillus elgii strain AC13 an antimicrobial compound producing bacteria.</title>
        <authorList>
            <person name="Kurokawa A.S."/>
            <person name="Araujo J.F."/>
            <person name="Costa R.A."/>
            <person name="Ortega D.B."/>
            <person name="Pires A.S."/>
            <person name="Pappas G.J.Jr."/>
            <person name="Franco O.L."/>
            <person name="Barreto C."/>
            <person name="Magalhaes B.S."/>
            <person name="Kruger R.H."/>
        </authorList>
    </citation>
    <scope>NUCLEOTIDE SEQUENCE [LARGE SCALE GENOMIC DNA]</scope>
    <source>
        <strain evidence="2 3">AC13</strain>
    </source>
</reference>
<protein>
    <submittedName>
        <fullName evidence="2">Uncharacterized protein</fullName>
    </submittedName>
</protein>
<gene>
    <name evidence="2" type="ORF">C8Z91_07795</name>
</gene>
<dbReference type="AlphaFoldDB" id="A0A2T6G5A3"/>
<comment type="caution">
    <text evidence="2">The sequence shown here is derived from an EMBL/GenBank/DDBJ whole genome shotgun (WGS) entry which is preliminary data.</text>
</comment>
<feature type="compositionally biased region" description="Basic residues" evidence="1">
    <location>
        <begin position="308"/>
        <end position="319"/>
    </location>
</feature>
<proteinExistence type="predicted"/>
<name>A0A2T6G5A3_9BACL</name>
<dbReference type="EMBL" id="PYHP01000022">
    <property type="protein sequence ID" value="PUA39331.1"/>
    <property type="molecule type" value="Genomic_DNA"/>
</dbReference>
<dbReference type="Proteomes" id="UP000244184">
    <property type="component" value="Unassembled WGS sequence"/>
</dbReference>
<evidence type="ECO:0000313" key="2">
    <source>
        <dbReference type="EMBL" id="PUA39331.1"/>
    </source>
</evidence>
<feature type="region of interest" description="Disordered" evidence="1">
    <location>
        <begin position="1"/>
        <end position="20"/>
    </location>
</feature>
<feature type="region of interest" description="Disordered" evidence="1">
    <location>
        <begin position="299"/>
        <end position="319"/>
    </location>
</feature>
<accession>A0A2T6G5A3</accession>
<evidence type="ECO:0000313" key="3">
    <source>
        <dbReference type="Proteomes" id="UP000244184"/>
    </source>
</evidence>
<evidence type="ECO:0000256" key="1">
    <source>
        <dbReference type="SAM" id="MobiDB-lite"/>
    </source>
</evidence>
<organism evidence="2 3">
    <name type="scientific">Paenibacillus elgii</name>
    <dbReference type="NCBI Taxonomy" id="189691"/>
    <lineage>
        <taxon>Bacteria</taxon>
        <taxon>Bacillati</taxon>
        <taxon>Bacillota</taxon>
        <taxon>Bacilli</taxon>
        <taxon>Bacillales</taxon>
        <taxon>Paenibacillaceae</taxon>
        <taxon>Paenibacillus</taxon>
    </lineage>
</organism>
<sequence length="319" mass="35930">MKCTESAHAGDGGRGVMPFYSGRTRSRNAAAMGVTSRELHGASSWKQDPARHLTFEQIRRLQQNAGNRAVQHWLRRASVRSFLRKSVMAAGDRVTILQRYKADTEPEMAHLLRQTAELRRTFAKFAARMDALFGKPDAPDDTELRRREAETDLQTGQILQQAAGVEARCKRVSNDIGTLWRKHAVSRVADPMATPLPGFQEAGIAGGHREEELKRFLTRHPEYHVVEIRKKTAQGTTLRLYKQYMWKKDGRPPAPANLSERPAAHNPTPDGWAAAEVRLSTAENLARWLDRGRDAANEWGAFQPGRSRPFRGRKGFSTD</sequence>
<feature type="region of interest" description="Disordered" evidence="1">
    <location>
        <begin position="251"/>
        <end position="271"/>
    </location>
</feature>